<dbReference type="PANTHER" id="PTHR40047">
    <property type="entry name" value="UPF0703 PROTEIN YCGQ"/>
    <property type="match status" value="1"/>
</dbReference>
<reference evidence="3" key="1">
    <citation type="submission" date="2020-10" db="EMBL/GenBank/DDBJ databases">
        <authorList>
            <person name="Gilroy R."/>
        </authorList>
    </citation>
    <scope>NUCLEOTIDE SEQUENCE</scope>
    <source>
        <strain evidence="3">CHK187-14744</strain>
    </source>
</reference>
<dbReference type="NCBIfam" id="TIGR03943">
    <property type="entry name" value="TIGR03943 family putative permease subunit"/>
    <property type="match status" value="1"/>
</dbReference>
<dbReference type="Pfam" id="PF21537">
    <property type="entry name" value="DUF1980_C"/>
    <property type="match status" value="1"/>
</dbReference>
<gene>
    <name evidence="3" type="ORF">IAB63_03635</name>
</gene>
<dbReference type="InterPro" id="IPR015402">
    <property type="entry name" value="DUF1980"/>
</dbReference>
<dbReference type="Pfam" id="PF02492">
    <property type="entry name" value="cobW"/>
    <property type="match status" value="1"/>
</dbReference>
<evidence type="ECO:0000259" key="2">
    <source>
        <dbReference type="Pfam" id="PF21537"/>
    </source>
</evidence>
<comment type="caution">
    <text evidence="3">The sequence shown here is derived from an EMBL/GenBank/DDBJ whole genome shotgun (WGS) entry which is preliminary data.</text>
</comment>
<dbReference type="Gene3D" id="3.40.50.300">
    <property type="entry name" value="P-loop containing nucleotide triphosphate hydrolases"/>
    <property type="match status" value="1"/>
</dbReference>
<name>A0A9D1KWG5_9FIRM</name>
<proteinExistence type="predicted"/>
<dbReference type="EMBL" id="DVLT01000024">
    <property type="protein sequence ID" value="HIU02328.1"/>
    <property type="molecule type" value="Genomic_DNA"/>
</dbReference>
<protein>
    <submittedName>
        <fullName evidence="3">TIGR03943 family protein</fullName>
    </submittedName>
</protein>
<sequence>MQVPIYLITGFLESGKTSFIQQVIVEGNFVEDEKTLLIATEEGVEEYDTDILKRFNVDLVTVEDKKDFTPDFLRKLRREYRPMQVIIEYNGMWPVSEFVRMQLPFGWELYQVVTTVDASTFQLYLNNMRSLIADMIVSTSMVIFNRCKEDTDLQLLLRNVRVLNSRTEMVFEAENGDILDPGDDILPFDIEQDPVTIEDEDYGIWYLDALDHPEHYEGKQVQIKGMVFKSKNFDRDYFVPGRMAMTCCADDITFLGFMCKSRHAVSLKNKQWVRVTAEVHSEYKEEYHGVGPVLYAKKIEGARKPEEEMVYFN</sequence>
<dbReference type="AlphaFoldDB" id="A0A9D1KWG5"/>
<accession>A0A9D1KWG5</accession>
<organism evidence="3 4">
    <name type="scientific">Candidatus Onthocola gallistercoris</name>
    <dbReference type="NCBI Taxonomy" id="2840876"/>
    <lineage>
        <taxon>Bacteria</taxon>
        <taxon>Bacillati</taxon>
        <taxon>Bacillota</taxon>
        <taxon>Bacilli</taxon>
        <taxon>Candidatus Onthocola</taxon>
    </lineage>
</organism>
<dbReference type="InterPro" id="IPR048447">
    <property type="entry name" value="DUF1980_C"/>
</dbReference>
<feature type="domain" description="DUF1980" evidence="2">
    <location>
        <begin position="191"/>
        <end position="311"/>
    </location>
</feature>
<dbReference type="InterPro" id="IPR052955">
    <property type="entry name" value="UPF0703_membrane_permease"/>
</dbReference>
<dbReference type="InterPro" id="IPR003495">
    <property type="entry name" value="CobW/HypB/UreG_nucleotide-bd"/>
</dbReference>
<evidence type="ECO:0000313" key="3">
    <source>
        <dbReference type="EMBL" id="HIU02328.1"/>
    </source>
</evidence>
<evidence type="ECO:0000259" key="1">
    <source>
        <dbReference type="Pfam" id="PF02492"/>
    </source>
</evidence>
<dbReference type="SUPFAM" id="SSF52540">
    <property type="entry name" value="P-loop containing nucleoside triphosphate hydrolases"/>
    <property type="match status" value="1"/>
</dbReference>
<feature type="domain" description="CobW/HypB/UreG nucleotide-binding" evidence="1">
    <location>
        <begin position="4"/>
        <end position="169"/>
    </location>
</feature>
<evidence type="ECO:0000313" key="4">
    <source>
        <dbReference type="Proteomes" id="UP000824164"/>
    </source>
</evidence>
<dbReference type="PANTHER" id="PTHR40047:SF1">
    <property type="entry name" value="UPF0703 PROTEIN YCGQ"/>
    <property type="match status" value="1"/>
</dbReference>
<dbReference type="Proteomes" id="UP000824164">
    <property type="component" value="Unassembled WGS sequence"/>
</dbReference>
<reference evidence="3" key="2">
    <citation type="journal article" date="2021" name="PeerJ">
        <title>Extensive microbial diversity within the chicken gut microbiome revealed by metagenomics and culture.</title>
        <authorList>
            <person name="Gilroy R."/>
            <person name="Ravi A."/>
            <person name="Getino M."/>
            <person name="Pursley I."/>
            <person name="Horton D.L."/>
            <person name="Alikhan N.F."/>
            <person name="Baker D."/>
            <person name="Gharbi K."/>
            <person name="Hall N."/>
            <person name="Watson M."/>
            <person name="Adriaenssens E.M."/>
            <person name="Foster-Nyarko E."/>
            <person name="Jarju S."/>
            <person name="Secka A."/>
            <person name="Antonio M."/>
            <person name="Oren A."/>
            <person name="Chaudhuri R.R."/>
            <person name="La Ragione R."/>
            <person name="Hildebrand F."/>
            <person name="Pallen M.J."/>
        </authorList>
    </citation>
    <scope>NUCLEOTIDE SEQUENCE</scope>
    <source>
        <strain evidence="3">CHK187-14744</strain>
    </source>
</reference>
<dbReference type="InterPro" id="IPR027417">
    <property type="entry name" value="P-loop_NTPase"/>
</dbReference>